<evidence type="ECO:0000256" key="3">
    <source>
        <dbReference type="ARBA" id="ARBA00022824"/>
    </source>
</evidence>
<dbReference type="InterPro" id="IPR044647">
    <property type="entry name" value="RTNLB17/18/21"/>
</dbReference>
<dbReference type="InterPro" id="IPR003388">
    <property type="entry name" value="Reticulon"/>
</dbReference>
<keyword evidence="4 6" id="KW-1133">Transmembrane helix</keyword>
<comment type="caution">
    <text evidence="9">The sequence shown here is derived from an EMBL/GenBank/DDBJ whole genome shotgun (WGS) entry which is preliminary data.</text>
</comment>
<dbReference type="PROSITE" id="PS50845">
    <property type="entry name" value="RETICULON"/>
    <property type="match status" value="1"/>
</dbReference>
<reference evidence="9" key="1">
    <citation type="submission" date="2020-03" db="EMBL/GenBank/DDBJ databases">
        <title>Castanea mollissima Vanexum genome sequencing.</title>
        <authorList>
            <person name="Staton M."/>
        </authorList>
    </citation>
    <scope>NUCLEOTIDE SEQUENCE</scope>
    <source>
        <tissue evidence="9">Leaf</tissue>
    </source>
</reference>
<dbReference type="PANTHER" id="PTHR46626">
    <property type="entry name" value="RETICULON-LIKE PROTEIN B17"/>
    <property type="match status" value="1"/>
</dbReference>
<dbReference type="Pfam" id="PF02453">
    <property type="entry name" value="Reticulon"/>
    <property type="match status" value="1"/>
</dbReference>
<dbReference type="EMBL" id="JRKL02000170">
    <property type="protein sequence ID" value="KAF3974272.1"/>
    <property type="molecule type" value="Genomic_DNA"/>
</dbReference>
<feature type="compositionally biased region" description="Polar residues" evidence="7">
    <location>
        <begin position="380"/>
        <end position="422"/>
    </location>
</feature>
<evidence type="ECO:0000256" key="4">
    <source>
        <dbReference type="ARBA" id="ARBA00022989"/>
    </source>
</evidence>
<evidence type="ECO:0000313" key="10">
    <source>
        <dbReference type="Proteomes" id="UP000737018"/>
    </source>
</evidence>
<dbReference type="PANTHER" id="PTHR46626:SF1">
    <property type="entry name" value="RETICULON-LIKE PROTEIN B21"/>
    <property type="match status" value="1"/>
</dbReference>
<proteinExistence type="predicted"/>
<dbReference type="AlphaFoldDB" id="A0A8J4RJA5"/>
<feature type="region of interest" description="Disordered" evidence="7">
    <location>
        <begin position="25"/>
        <end position="220"/>
    </location>
</feature>
<feature type="transmembrane region" description="Helical" evidence="6">
    <location>
        <begin position="546"/>
        <end position="566"/>
    </location>
</feature>
<protein>
    <recommendedName>
        <fullName evidence="6">Reticulon-like protein</fullName>
    </recommendedName>
</protein>
<evidence type="ECO:0000313" key="9">
    <source>
        <dbReference type="EMBL" id="KAF3974272.1"/>
    </source>
</evidence>
<evidence type="ECO:0000256" key="1">
    <source>
        <dbReference type="ARBA" id="ARBA00004477"/>
    </source>
</evidence>
<organism evidence="9 10">
    <name type="scientific">Castanea mollissima</name>
    <name type="common">Chinese chestnut</name>
    <dbReference type="NCBI Taxonomy" id="60419"/>
    <lineage>
        <taxon>Eukaryota</taxon>
        <taxon>Viridiplantae</taxon>
        <taxon>Streptophyta</taxon>
        <taxon>Embryophyta</taxon>
        <taxon>Tracheophyta</taxon>
        <taxon>Spermatophyta</taxon>
        <taxon>Magnoliopsida</taxon>
        <taxon>eudicotyledons</taxon>
        <taxon>Gunneridae</taxon>
        <taxon>Pentapetalae</taxon>
        <taxon>rosids</taxon>
        <taxon>fabids</taxon>
        <taxon>Fagales</taxon>
        <taxon>Fagaceae</taxon>
        <taxon>Castanea</taxon>
    </lineage>
</organism>
<evidence type="ECO:0000256" key="2">
    <source>
        <dbReference type="ARBA" id="ARBA00022692"/>
    </source>
</evidence>
<dbReference type="GO" id="GO:0005789">
    <property type="term" value="C:endoplasmic reticulum membrane"/>
    <property type="evidence" value="ECO:0007669"/>
    <property type="project" value="UniProtKB-SubCell"/>
</dbReference>
<keyword evidence="5 6" id="KW-0472">Membrane</keyword>
<gene>
    <name evidence="9" type="ORF">CMV_002392</name>
</gene>
<dbReference type="Proteomes" id="UP000737018">
    <property type="component" value="Unassembled WGS sequence"/>
</dbReference>
<accession>A0A8J4RJA5</accession>
<feature type="compositionally biased region" description="Basic and acidic residues" evidence="7">
    <location>
        <begin position="186"/>
        <end position="217"/>
    </location>
</feature>
<sequence>MDVGRRRSVVPGSVWESRMKIDEVKGGIKVFNGEESPADEESGASTPTASSATITKPKRSQNQNGGVVASSGKRKTWKSESSFEGFDKSPIQVSKRKSEELSVSADQGMKKSPVQSVRKLRSESSKELGEKSPIPMRKPRSEQSLVKGVKVGESGEGTEKKSGPLRKVKSELVSGNGVENCTSSSELRKVKSEVSEVVEESGKGIDEGSVAETEKSPVDVTVEAEAEAKAEAEARSDETCKEFGVCEEKVITDRSVVNYAPIPKVEVVNNVEGDDDGLDFVDGEDEDDDVDDADEEELVAEIEIDVKKINVPEEPKKIVSVNEEKKLHQVNTQPIISVKQPPPEPKKIVHVNEEKKLHQVNRQPTVSVKQAPPLEKHCTAYQSLSKPISRSQNHSKPTPRYQNLSKPSPRNQNVSKPTSSSYEFQTFPESHSKLQSFVDLVMWKEVPRSALVVLIGSFMILSSSYTKDVNLSFVSVISYLGLVYLAAIFIYRSLIFRGAMDINDSNYVLGEEEAIWLLRLVLPYVNELLLKLRALFSGDPATTMKLAVLLFVLARCGSCITIWTVVKLGFLGVFTVPKLCSLYSAQLTAIARFWLGRFHDIWDSCSHKKAVAAAAVFLILNLSSAVARIWEVFMLYVAFRCYQQSSITDEWVEDEAGSEEK</sequence>
<evidence type="ECO:0000256" key="7">
    <source>
        <dbReference type="SAM" id="MobiDB-lite"/>
    </source>
</evidence>
<dbReference type="OrthoDB" id="567788at2759"/>
<feature type="compositionally biased region" description="Low complexity" evidence="7">
    <location>
        <begin position="44"/>
        <end position="53"/>
    </location>
</feature>
<feature type="transmembrane region" description="Helical" evidence="6">
    <location>
        <begin position="610"/>
        <end position="630"/>
    </location>
</feature>
<feature type="region of interest" description="Disordered" evidence="7">
    <location>
        <begin position="354"/>
        <end position="422"/>
    </location>
</feature>
<keyword evidence="10" id="KW-1185">Reference proteome</keyword>
<feature type="domain" description="Reticulon" evidence="8">
    <location>
        <begin position="437"/>
        <end position="587"/>
    </location>
</feature>
<keyword evidence="3 6" id="KW-0256">Endoplasmic reticulum</keyword>
<feature type="region of interest" description="Disordered" evidence="7">
    <location>
        <begin position="272"/>
        <end position="291"/>
    </location>
</feature>
<feature type="transmembrane region" description="Helical" evidence="6">
    <location>
        <begin position="471"/>
        <end position="491"/>
    </location>
</feature>
<feature type="compositionally biased region" description="Basic and acidic residues" evidence="7">
    <location>
        <begin position="120"/>
        <end position="130"/>
    </location>
</feature>
<name>A0A8J4RJA5_9ROSI</name>
<evidence type="ECO:0000259" key="8">
    <source>
        <dbReference type="PROSITE" id="PS50845"/>
    </source>
</evidence>
<comment type="subcellular location">
    <subcellularLocation>
        <location evidence="1 6">Endoplasmic reticulum membrane</location>
        <topology evidence="1 6">Multi-pass membrane protein</topology>
    </subcellularLocation>
</comment>
<evidence type="ECO:0000256" key="6">
    <source>
        <dbReference type="RuleBase" id="RU363132"/>
    </source>
</evidence>
<keyword evidence="2 6" id="KW-0812">Transmembrane</keyword>
<evidence type="ECO:0000256" key="5">
    <source>
        <dbReference type="ARBA" id="ARBA00023136"/>
    </source>
</evidence>